<keyword evidence="3" id="KW-1185">Reference proteome</keyword>
<name>A0A9D3UWW0_9ROSI</name>
<gene>
    <name evidence="2" type="ORF">J1N35_028735</name>
</gene>
<reference evidence="2 3" key="1">
    <citation type="journal article" date="2021" name="Plant Biotechnol. J.">
        <title>Multi-omics assisted identification of the key and species-specific regulatory components of drought-tolerant mechanisms in Gossypium stocksii.</title>
        <authorList>
            <person name="Yu D."/>
            <person name="Ke L."/>
            <person name="Zhang D."/>
            <person name="Wu Y."/>
            <person name="Sun Y."/>
            <person name="Mei J."/>
            <person name="Sun J."/>
            <person name="Sun Y."/>
        </authorList>
    </citation>
    <scope>NUCLEOTIDE SEQUENCE [LARGE SCALE GENOMIC DNA]</scope>
    <source>
        <strain evidence="3">cv. E1</strain>
        <tissue evidence="2">Leaf</tissue>
    </source>
</reference>
<protein>
    <submittedName>
        <fullName evidence="2">Uncharacterized protein</fullName>
    </submittedName>
</protein>
<evidence type="ECO:0000313" key="3">
    <source>
        <dbReference type="Proteomes" id="UP000828251"/>
    </source>
</evidence>
<feature type="region of interest" description="Disordered" evidence="1">
    <location>
        <begin position="34"/>
        <end position="100"/>
    </location>
</feature>
<feature type="compositionally biased region" description="Basic and acidic residues" evidence="1">
    <location>
        <begin position="42"/>
        <end position="54"/>
    </location>
</feature>
<accession>A0A9D3UWW0</accession>
<evidence type="ECO:0000256" key="1">
    <source>
        <dbReference type="SAM" id="MobiDB-lite"/>
    </source>
</evidence>
<evidence type="ECO:0000313" key="2">
    <source>
        <dbReference type="EMBL" id="KAH1063748.1"/>
    </source>
</evidence>
<sequence>MSTPHPSQFTPLIPVHFNNPVVFSQAPHYAPLQHLAVTPSAKEGDRDEDEAKGADEDEYDGGGEDKYDDHDQQPQLTPLVVYKNPTRTCQPPPCGTQLAL</sequence>
<comment type="caution">
    <text evidence="2">The sequence shown here is derived from an EMBL/GenBank/DDBJ whole genome shotgun (WGS) entry which is preliminary data.</text>
</comment>
<dbReference type="Proteomes" id="UP000828251">
    <property type="component" value="Unassembled WGS sequence"/>
</dbReference>
<organism evidence="2 3">
    <name type="scientific">Gossypium stocksii</name>
    <dbReference type="NCBI Taxonomy" id="47602"/>
    <lineage>
        <taxon>Eukaryota</taxon>
        <taxon>Viridiplantae</taxon>
        <taxon>Streptophyta</taxon>
        <taxon>Embryophyta</taxon>
        <taxon>Tracheophyta</taxon>
        <taxon>Spermatophyta</taxon>
        <taxon>Magnoliopsida</taxon>
        <taxon>eudicotyledons</taxon>
        <taxon>Gunneridae</taxon>
        <taxon>Pentapetalae</taxon>
        <taxon>rosids</taxon>
        <taxon>malvids</taxon>
        <taxon>Malvales</taxon>
        <taxon>Malvaceae</taxon>
        <taxon>Malvoideae</taxon>
        <taxon>Gossypium</taxon>
    </lineage>
</organism>
<proteinExistence type="predicted"/>
<dbReference type="AlphaFoldDB" id="A0A9D3UWW0"/>
<feature type="compositionally biased region" description="Basic and acidic residues" evidence="1">
    <location>
        <begin position="63"/>
        <end position="72"/>
    </location>
</feature>
<dbReference type="EMBL" id="JAIQCV010000009">
    <property type="protein sequence ID" value="KAH1063748.1"/>
    <property type="molecule type" value="Genomic_DNA"/>
</dbReference>